<name>A0A0C1QLL5_9CYAN</name>
<dbReference type="EMBL" id="JHEG02000066">
    <property type="protein sequence ID" value="KIE06394.1"/>
    <property type="molecule type" value="Genomic_DNA"/>
</dbReference>
<protein>
    <submittedName>
        <fullName evidence="1">Uncharacterized protein</fullName>
    </submittedName>
</protein>
<accession>A0A0C1QLL5</accession>
<organism evidence="1">
    <name type="scientific">Tolypothrix bouteillei VB521301</name>
    <dbReference type="NCBI Taxonomy" id="1479485"/>
    <lineage>
        <taxon>Bacteria</taxon>
        <taxon>Bacillati</taxon>
        <taxon>Cyanobacteriota</taxon>
        <taxon>Cyanophyceae</taxon>
        <taxon>Nostocales</taxon>
        <taxon>Tolypothrichaceae</taxon>
        <taxon>Tolypothrix</taxon>
    </lineage>
</organism>
<dbReference type="AlphaFoldDB" id="A0A0C1QLL5"/>
<proteinExistence type="predicted"/>
<comment type="caution">
    <text evidence="1">The sequence shown here is derived from an EMBL/GenBank/DDBJ whole genome shotgun (WGS) entry which is preliminary data.</text>
</comment>
<reference evidence="1" key="1">
    <citation type="journal article" date="2015" name="Genome Announc.">
        <title>Draft Genome Sequence of Tolypothrix boutellei Strain VB521301.</title>
        <authorList>
            <person name="Chandrababunaidu M.M."/>
            <person name="Singh D."/>
            <person name="Sen D."/>
            <person name="Bhan S."/>
            <person name="Das S."/>
            <person name="Gupta A."/>
            <person name="Adhikary S.P."/>
            <person name="Tripathy S."/>
        </authorList>
    </citation>
    <scope>NUCLEOTIDE SEQUENCE</scope>
    <source>
        <strain evidence="1">VB521301</strain>
    </source>
</reference>
<sequence>MTIGLARTKLNVIELSNTQRHIICTPLYASKTQLKYVIFPKTDWANITRTSWFIKDKITATGAWVTYRISHTC</sequence>
<evidence type="ECO:0000313" key="1">
    <source>
        <dbReference type="EMBL" id="KIE06394.1"/>
    </source>
</evidence>
<gene>
    <name evidence="1" type="ORF">DA73_0244915</name>
</gene>